<keyword evidence="3" id="KW-1185">Reference proteome</keyword>
<evidence type="ECO:0000313" key="3">
    <source>
        <dbReference type="Proteomes" id="UP000297693"/>
    </source>
</evidence>
<keyword evidence="2" id="KW-0808">Transferase</keyword>
<proteinExistence type="predicted"/>
<dbReference type="Gene3D" id="3.90.550.10">
    <property type="entry name" value="Spore Coat Polysaccharide Biosynthesis Protein SpsA, Chain A"/>
    <property type="match status" value="1"/>
</dbReference>
<dbReference type="CDD" id="cd04179">
    <property type="entry name" value="DPM_DPG-synthase_like"/>
    <property type="match status" value="1"/>
</dbReference>
<gene>
    <name evidence="2" type="ORF">EHQ58_12980</name>
</gene>
<dbReference type="InterPro" id="IPR029044">
    <property type="entry name" value="Nucleotide-diphossugar_trans"/>
</dbReference>
<evidence type="ECO:0000259" key="1">
    <source>
        <dbReference type="Pfam" id="PF00535"/>
    </source>
</evidence>
<dbReference type="RefSeq" id="WP_135624338.1">
    <property type="nucleotide sequence ID" value="NZ_RQGD01000035.1"/>
</dbReference>
<dbReference type="Pfam" id="PF00535">
    <property type="entry name" value="Glycos_transf_2"/>
    <property type="match status" value="1"/>
</dbReference>
<dbReference type="GO" id="GO:0016740">
    <property type="term" value="F:transferase activity"/>
    <property type="evidence" value="ECO:0007669"/>
    <property type="project" value="UniProtKB-KW"/>
</dbReference>
<dbReference type="OrthoDB" id="9810303at2"/>
<name>A0A4R9JW40_9LEPT</name>
<dbReference type="SUPFAM" id="SSF53448">
    <property type="entry name" value="Nucleotide-diphospho-sugar transferases"/>
    <property type="match status" value="1"/>
</dbReference>
<dbReference type="EMBL" id="RQGD01000035">
    <property type="protein sequence ID" value="TGL57214.1"/>
    <property type="molecule type" value="Genomic_DNA"/>
</dbReference>
<dbReference type="InterPro" id="IPR001173">
    <property type="entry name" value="Glyco_trans_2-like"/>
</dbReference>
<comment type="caution">
    <text evidence="2">The sequence shown here is derived from an EMBL/GenBank/DDBJ whole genome shotgun (WGS) entry which is preliminary data.</text>
</comment>
<dbReference type="Proteomes" id="UP000297693">
    <property type="component" value="Unassembled WGS sequence"/>
</dbReference>
<protein>
    <submittedName>
        <fullName evidence="2">Glycosyltransferase family 2 protein</fullName>
    </submittedName>
</protein>
<organism evidence="2 3">
    <name type="scientific">Leptospira ognonensis</name>
    <dbReference type="NCBI Taxonomy" id="2484945"/>
    <lineage>
        <taxon>Bacteria</taxon>
        <taxon>Pseudomonadati</taxon>
        <taxon>Spirochaetota</taxon>
        <taxon>Spirochaetia</taxon>
        <taxon>Leptospirales</taxon>
        <taxon>Leptospiraceae</taxon>
        <taxon>Leptospira</taxon>
    </lineage>
</organism>
<dbReference type="PANTHER" id="PTHR48090:SF7">
    <property type="entry name" value="RFBJ PROTEIN"/>
    <property type="match status" value="1"/>
</dbReference>
<dbReference type="PANTHER" id="PTHR48090">
    <property type="entry name" value="UNDECAPRENYL-PHOSPHATE 4-DEOXY-4-FORMAMIDO-L-ARABINOSE TRANSFERASE-RELATED"/>
    <property type="match status" value="1"/>
</dbReference>
<feature type="domain" description="Glycosyltransferase 2-like" evidence="1">
    <location>
        <begin position="21"/>
        <end position="183"/>
    </location>
</feature>
<reference evidence="2" key="1">
    <citation type="journal article" date="2019" name="PLoS Negl. Trop. Dis.">
        <title>Revisiting the worldwide diversity of Leptospira species in the environment.</title>
        <authorList>
            <person name="Vincent A.T."/>
            <person name="Schiettekatte O."/>
            <person name="Bourhy P."/>
            <person name="Veyrier F.J."/>
            <person name="Picardeau M."/>
        </authorList>
    </citation>
    <scope>NUCLEOTIDE SEQUENCE [LARGE SCALE GENOMIC DNA]</scope>
    <source>
        <strain evidence="2">201702476</strain>
    </source>
</reference>
<accession>A0A4R9JW40</accession>
<sequence length="268" mass="31119">MNTAKPAKTDRKSKSVKLTTSLIIPIYNEGGHLQEFLEKIDLLPLPTDKELVFVDDFSKDESREILRSFKFKSKHKILFQEINQGKGAALQRGFLAATGDIILVQDADFEYDMEEIPALLEPLISGKADIVFGSRFKKDGRQVHRTFHYLVNRILTIFSNFLSGLYLTDMETCYKVFRSEIIQNINLESNRFGFEPEITAKVARLKVRVQEYPISYYPRNYLEGKKITWKDGFAALRHIFYFNLIASNQHFFKKDMPKKYIPIGGNWL</sequence>
<dbReference type="AlphaFoldDB" id="A0A4R9JW40"/>
<evidence type="ECO:0000313" key="2">
    <source>
        <dbReference type="EMBL" id="TGL57214.1"/>
    </source>
</evidence>
<dbReference type="InterPro" id="IPR050256">
    <property type="entry name" value="Glycosyltransferase_2"/>
</dbReference>